<gene>
    <name evidence="1" type="ORF">DPMN_161945</name>
</gene>
<dbReference type="EMBL" id="JAIWYP010000008">
    <property type="protein sequence ID" value="KAH3783995.1"/>
    <property type="molecule type" value="Genomic_DNA"/>
</dbReference>
<dbReference type="Proteomes" id="UP000828390">
    <property type="component" value="Unassembled WGS sequence"/>
</dbReference>
<proteinExistence type="predicted"/>
<accession>A0A9D4IRJ9</accession>
<dbReference type="AlphaFoldDB" id="A0A9D4IRJ9"/>
<evidence type="ECO:0000313" key="2">
    <source>
        <dbReference type="Proteomes" id="UP000828390"/>
    </source>
</evidence>
<reference evidence="1" key="1">
    <citation type="journal article" date="2019" name="bioRxiv">
        <title>The Genome of the Zebra Mussel, Dreissena polymorpha: A Resource for Invasive Species Research.</title>
        <authorList>
            <person name="McCartney M.A."/>
            <person name="Auch B."/>
            <person name="Kono T."/>
            <person name="Mallez S."/>
            <person name="Zhang Y."/>
            <person name="Obille A."/>
            <person name="Becker A."/>
            <person name="Abrahante J.E."/>
            <person name="Garbe J."/>
            <person name="Badalamenti J.P."/>
            <person name="Herman A."/>
            <person name="Mangelson H."/>
            <person name="Liachko I."/>
            <person name="Sullivan S."/>
            <person name="Sone E.D."/>
            <person name="Koren S."/>
            <person name="Silverstein K.A.T."/>
            <person name="Beckman K.B."/>
            <person name="Gohl D.M."/>
        </authorList>
    </citation>
    <scope>NUCLEOTIDE SEQUENCE</scope>
    <source>
        <strain evidence="1">Duluth1</strain>
        <tissue evidence="1">Whole animal</tissue>
    </source>
</reference>
<protein>
    <submittedName>
        <fullName evidence="1">Uncharacterized protein</fullName>
    </submittedName>
</protein>
<sequence length="50" mass="5585">MLNRLYTYLNDEEDALSVRIDGATVHGCQRHVSVQAGLEKSTKRGLITPK</sequence>
<reference evidence="1" key="2">
    <citation type="submission" date="2020-11" db="EMBL/GenBank/DDBJ databases">
        <authorList>
            <person name="McCartney M.A."/>
            <person name="Auch B."/>
            <person name="Kono T."/>
            <person name="Mallez S."/>
            <person name="Becker A."/>
            <person name="Gohl D.M."/>
            <person name="Silverstein K.A.T."/>
            <person name="Koren S."/>
            <person name="Bechman K.B."/>
            <person name="Herman A."/>
            <person name="Abrahante J.E."/>
            <person name="Garbe J."/>
        </authorList>
    </citation>
    <scope>NUCLEOTIDE SEQUENCE</scope>
    <source>
        <strain evidence="1">Duluth1</strain>
        <tissue evidence="1">Whole animal</tissue>
    </source>
</reference>
<organism evidence="1 2">
    <name type="scientific">Dreissena polymorpha</name>
    <name type="common">Zebra mussel</name>
    <name type="synonym">Mytilus polymorpha</name>
    <dbReference type="NCBI Taxonomy" id="45954"/>
    <lineage>
        <taxon>Eukaryota</taxon>
        <taxon>Metazoa</taxon>
        <taxon>Spiralia</taxon>
        <taxon>Lophotrochozoa</taxon>
        <taxon>Mollusca</taxon>
        <taxon>Bivalvia</taxon>
        <taxon>Autobranchia</taxon>
        <taxon>Heteroconchia</taxon>
        <taxon>Euheterodonta</taxon>
        <taxon>Imparidentia</taxon>
        <taxon>Neoheterodontei</taxon>
        <taxon>Myida</taxon>
        <taxon>Dreissenoidea</taxon>
        <taxon>Dreissenidae</taxon>
        <taxon>Dreissena</taxon>
    </lineage>
</organism>
<comment type="caution">
    <text evidence="1">The sequence shown here is derived from an EMBL/GenBank/DDBJ whole genome shotgun (WGS) entry which is preliminary data.</text>
</comment>
<evidence type="ECO:0000313" key="1">
    <source>
        <dbReference type="EMBL" id="KAH3783995.1"/>
    </source>
</evidence>
<name>A0A9D4IRJ9_DREPO</name>
<keyword evidence="2" id="KW-1185">Reference proteome</keyword>